<protein>
    <submittedName>
        <fullName evidence="3">Uncharacterized protein</fullName>
    </submittedName>
</protein>
<evidence type="ECO:0000313" key="3">
    <source>
        <dbReference type="EMBL" id="KAE9386758.1"/>
    </source>
</evidence>
<feature type="compositionally biased region" description="Basic and acidic residues" evidence="1">
    <location>
        <begin position="199"/>
        <end position="211"/>
    </location>
</feature>
<accession>A0A6A4GMG5</accession>
<feature type="signal peptide" evidence="2">
    <location>
        <begin position="1"/>
        <end position="21"/>
    </location>
</feature>
<evidence type="ECO:0000313" key="4">
    <source>
        <dbReference type="Proteomes" id="UP000799118"/>
    </source>
</evidence>
<feature type="region of interest" description="Disordered" evidence="1">
    <location>
        <begin position="187"/>
        <end position="211"/>
    </location>
</feature>
<reference evidence="3" key="1">
    <citation type="journal article" date="2019" name="Environ. Microbiol.">
        <title>Fungal ecological strategies reflected in gene transcription - a case study of two litter decomposers.</title>
        <authorList>
            <person name="Barbi F."/>
            <person name="Kohler A."/>
            <person name="Barry K."/>
            <person name="Baskaran P."/>
            <person name="Daum C."/>
            <person name="Fauchery L."/>
            <person name="Ihrmark K."/>
            <person name="Kuo A."/>
            <person name="LaButti K."/>
            <person name="Lipzen A."/>
            <person name="Morin E."/>
            <person name="Grigoriev I.V."/>
            <person name="Henrissat B."/>
            <person name="Lindahl B."/>
            <person name="Martin F."/>
        </authorList>
    </citation>
    <scope>NUCLEOTIDE SEQUENCE</scope>
    <source>
        <strain evidence="3">JB14</strain>
    </source>
</reference>
<sequence>MFPSKLTTLFTFILCVGSALTHPVVLEERAAKAELVLRETNPKSAKWHFALVVRAPGTTGKMLAIEHTVDYEDKCLAFDDTKEREVNAGNVAISVELIAKGGESDDEELAVAVAEIAEGVSSATKADVNSGTFRNCFDFVAEAVDKIKKKGYLSAADAKKFTDYHAAHAAAVKQYTDAVTMKACARDGTGCKPKSSKPAAKEAAGKKPGKD</sequence>
<keyword evidence="4" id="KW-1185">Reference proteome</keyword>
<dbReference type="EMBL" id="ML769850">
    <property type="protein sequence ID" value="KAE9386758.1"/>
    <property type="molecule type" value="Genomic_DNA"/>
</dbReference>
<feature type="chain" id="PRO_5025526650" evidence="2">
    <location>
        <begin position="22"/>
        <end position="211"/>
    </location>
</feature>
<dbReference type="Proteomes" id="UP000799118">
    <property type="component" value="Unassembled WGS sequence"/>
</dbReference>
<evidence type="ECO:0000256" key="2">
    <source>
        <dbReference type="SAM" id="SignalP"/>
    </source>
</evidence>
<evidence type="ECO:0000256" key="1">
    <source>
        <dbReference type="SAM" id="MobiDB-lite"/>
    </source>
</evidence>
<keyword evidence="2" id="KW-0732">Signal</keyword>
<name>A0A6A4GMG5_9AGAR</name>
<organism evidence="3 4">
    <name type="scientific">Gymnopus androsaceus JB14</name>
    <dbReference type="NCBI Taxonomy" id="1447944"/>
    <lineage>
        <taxon>Eukaryota</taxon>
        <taxon>Fungi</taxon>
        <taxon>Dikarya</taxon>
        <taxon>Basidiomycota</taxon>
        <taxon>Agaricomycotina</taxon>
        <taxon>Agaricomycetes</taxon>
        <taxon>Agaricomycetidae</taxon>
        <taxon>Agaricales</taxon>
        <taxon>Marasmiineae</taxon>
        <taxon>Omphalotaceae</taxon>
        <taxon>Gymnopus</taxon>
    </lineage>
</organism>
<dbReference type="OrthoDB" id="3064493at2759"/>
<dbReference type="AlphaFoldDB" id="A0A6A4GMG5"/>
<gene>
    <name evidence="3" type="ORF">BT96DRAFT_928016</name>
</gene>
<proteinExistence type="predicted"/>